<gene>
    <name evidence="1" type="ORF">SAMN04488028_102570</name>
</gene>
<evidence type="ECO:0000313" key="2">
    <source>
        <dbReference type="Proteomes" id="UP000184474"/>
    </source>
</evidence>
<dbReference type="AlphaFoldDB" id="A0A1M6P6N7"/>
<protein>
    <recommendedName>
        <fullName evidence="3">Lipocalin-like domain-containing protein</fullName>
    </recommendedName>
</protein>
<organism evidence="1 2">
    <name type="scientific">Reichenbachiella agariperforans</name>
    <dbReference type="NCBI Taxonomy" id="156994"/>
    <lineage>
        <taxon>Bacteria</taxon>
        <taxon>Pseudomonadati</taxon>
        <taxon>Bacteroidota</taxon>
        <taxon>Cytophagia</taxon>
        <taxon>Cytophagales</taxon>
        <taxon>Reichenbachiellaceae</taxon>
        <taxon>Reichenbachiella</taxon>
    </lineage>
</organism>
<accession>A0A1M6P6N7</accession>
<dbReference type="PROSITE" id="PS51257">
    <property type="entry name" value="PROKAR_LIPOPROTEIN"/>
    <property type="match status" value="1"/>
</dbReference>
<dbReference type="EMBL" id="FRAA01000002">
    <property type="protein sequence ID" value="SHK03639.1"/>
    <property type="molecule type" value="Genomic_DNA"/>
</dbReference>
<reference evidence="2" key="1">
    <citation type="submission" date="2016-11" db="EMBL/GenBank/DDBJ databases">
        <authorList>
            <person name="Varghese N."/>
            <person name="Submissions S."/>
        </authorList>
    </citation>
    <scope>NUCLEOTIDE SEQUENCE [LARGE SCALE GENOMIC DNA]</scope>
    <source>
        <strain evidence="2">DSM 26134</strain>
    </source>
</reference>
<dbReference type="STRING" id="156994.SAMN04488028_102570"/>
<dbReference type="Proteomes" id="UP000184474">
    <property type="component" value="Unassembled WGS sequence"/>
</dbReference>
<name>A0A1M6P6N7_REIAG</name>
<evidence type="ECO:0000313" key="1">
    <source>
        <dbReference type="EMBL" id="SHK03639.1"/>
    </source>
</evidence>
<evidence type="ECO:0008006" key="3">
    <source>
        <dbReference type="Google" id="ProtNLM"/>
    </source>
</evidence>
<proteinExistence type="predicted"/>
<sequence length="160" mass="18857">MHMKKWVAILLLVQVLYSCSSERKESQSEKEDIKREQNLIGTWTNVSLLVTMKRLEKQDSVLRANEGEWEQVLKIKPIETTFHADSTFESEYYTLDGQKMNTTYGQWWIQNDSLVMLTESGKTFYDFEYNGDRVRFRSTLDWDGDGIADDEYDGVQIRMD</sequence>
<keyword evidence="2" id="KW-1185">Reference proteome</keyword>